<protein>
    <submittedName>
        <fullName evidence="1">Uncharacterized protein</fullName>
    </submittedName>
</protein>
<gene>
    <name evidence="1" type="ORF">IPK02_16435</name>
</gene>
<name>A0A935TDG6_9PROT</name>
<reference evidence="1 2" key="1">
    <citation type="submission" date="2020-10" db="EMBL/GenBank/DDBJ databases">
        <title>Connecting structure to function with the recovery of over 1000 high-quality activated sludge metagenome-assembled genomes encoding full-length rRNA genes using long-read sequencing.</title>
        <authorList>
            <person name="Singleton C.M."/>
            <person name="Petriglieri F."/>
            <person name="Kristensen J.M."/>
            <person name="Kirkegaard R.H."/>
            <person name="Michaelsen T.Y."/>
            <person name="Andersen M.H."/>
            <person name="Karst S.M."/>
            <person name="Dueholm M.S."/>
            <person name="Nielsen P.H."/>
            <person name="Albertsen M."/>
        </authorList>
    </citation>
    <scope>NUCLEOTIDE SEQUENCE [LARGE SCALE GENOMIC DNA]</scope>
    <source>
        <strain evidence="1">Fred_18-Q3-R57-64_BAT3C.720</strain>
    </source>
</reference>
<evidence type="ECO:0000313" key="2">
    <source>
        <dbReference type="Proteomes" id="UP000706151"/>
    </source>
</evidence>
<dbReference type="Proteomes" id="UP000706151">
    <property type="component" value="Unassembled WGS sequence"/>
</dbReference>
<dbReference type="AlphaFoldDB" id="A0A935TDG6"/>
<dbReference type="EMBL" id="JADJOT010000010">
    <property type="protein sequence ID" value="MBK7955398.1"/>
    <property type="molecule type" value="Genomic_DNA"/>
</dbReference>
<proteinExistence type="predicted"/>
<organism evidence="1 2">
    <name type="scientific">Candidatus Accumulibacter affinis</name>
    <dbReference type="NCBI Taxonomy" id="2954384"/>
    <lineage>
        <taxon>Bacteria</taxon>
        <taxon>Pseudomonadati</taxon>
        <taxon>Pseudomonadota</taxon>
        <taxon>Betaproteobacteria</taxon>
        <taxon>Candidatus Accumulibacter</taxon>
    </lineage>
</organism>
<comment type="caution">
    <text evidence="1">The sequence shown here is derived from an EMBL/GenBank/DDBJ whole genome shotgun (WGS) entry which is preliminary data.</text>
</comment>
<sequence length="98" mass="10553">MQDHLDFIEQLAQPARLGRFGQLPADATAGNCGERQDHEVAEIGVAGELQIPAIGSGDVESAEIRKLAIEFVDDRLRLGERDAKAAAVGENQTFLVQP</sequence>
<evidence type="ECO:0000313" key="1">
    <source>
        <dbReference type="EMBL" id="MBK7955398.1"/>
    </source>
</evidence>
<accession>A0A935TDG6</accession>